<feature type="region of interest" description="Disordered" evidence="7">
    <location>
        <begin position="515"/>
        <end position="549"/>
    </location>
</feature>
<dbReference type="HAMAP" id="MF_04011">
    <property type="entry name" value="HSV_PRIM"/>
    <property type="match status" value="1"/>
</dbReference>
<evidence type="ECO:0000256" key="6">
    <source>
        <dbReference type="ARBA" id="ARBA00022833"/>
    </source>
</evidence>
<protein>
    <submittedName>
        <fullName evidence="8">Helicase-primase primase subunit</fullName>
    </submittedName>
</protein>
<keyword evidence="6" id="KW-0862">Zinc</keyword>
<keyword evidence="8" id="KW-0067">ATP-binding</keyword>
<sequence>MAGDDVYGRSLEYDAVDVDDVEPCIKVLFAVDGCAVSFSLRLLADLTVGGVLYVISYWDESGSVERYLALEGSRDDAAENGLETARESEEKSDGCASYTAGHRQAPRLHLPTTQKVEFCLLDQMTSGEGGVGPKARTRTIFVCRFTSDAALGALYTALTRGEPLPVEVLRETLDDEATYALHNDFNIALCAAIGDITPRKGKTTKTATVAGPDMVSLKTMVRNFPLGRRGMASLYIQHEQRVVAAYRRAYGGSTSTAFWYVSKFGPGEKTLVLATRYYLLQAQDAPSGVGTGYDLQAIKDLCLTYDVSVCPNPTGFCPADLTSFARLSRFCCSSGYARGTVAAWFGEYIERRILADVSEVGALREFIERDRSGLRISDDDFIKYVYLAHFECYNREQLRRHLRAVTVTTPTESIHGRSSLGTYAINEFFTHVRAQLNIEHYVECNVRPVVVEIDETLARLYIAARAYCAEATRRDMPVVGVYECATQLTKRLSKVEAALEKHGWPSLSMQQANRNCSLSQDGGCPETPTEVPSDLSGQVRTGGKEPANADSRPMIVKRLLAMISADVRPDLTSVGAILTGAPSLRGPAPIYRTAMAHGRQAFGAVVSDAWWRSIPEPAKAVALLDALDLSGIDDAAEKDAVVTLELGRGLAGDVSDPPRLAGGSVGDQKYVNRNEIFNANLAVGHIILDLDMHLRMCVPRRVLHTAARGLRRGALTALRLVMPDATVNWATHPCYFYKSECPRKRDAEEPEFGNWEAGLCEAERMERAWAGHDDSSGWTEPQSCQDPYDDFMDDSAFWDAFNAPEAAPTAPPQGDAHRSPSRRDIELPCNCERKIGMRVSIPTPRPYVLSGARTLSGLARVIQQAVLLERTFVEAIGPYLKDYDLVDIGVYGHGRSLRLPFFSKIADDGSVGNRFAPFYVIPDGCEDVKAFVAAHFEPRNFHFHSTSPDNELPRIIMSELGGDYTSFFDKKTAINRDRYFGRKPTLAATLSEIGLYPNEPASVEEFVNTTVLTGISSYMDAHFQEHAREYKDIVSSCKVLRSDWILLQLLPSRSLYGRQGFTCVRYKHSRAASRESVRTFLALSVDAHGRLCASLSQQCFATKCGNNKLRTLFTIDVGGQ</sequence>
<keyword evidence="8" id="KW-0378">Hydrolase</keyword>
<reference evidence="8" key="1">
    <citation type="journal article" date="2017" name="Arch. Virol.">
        <title>Complete genome sequence and evolution analysis of a columbid herpesvirus type 1 from feral pigeon in China.</title>
        <authorList>
            <person name="Guo Y."/>
            <person name="Li S."/>
            <person name="Sun X."/>
            <person name="He Y."/>
            <person name="Zhao H."/>
            <person name="Wang Y."/>
            <person name="Zhao P."/>
            <person name="Xing M."/>
        </authorList>
    </citation>
    <scope>NUCLEOTIDE SEQUENCE [LARGE SCALE GENOMIC DNA]</scope>
    <source>
        <strain evidence="8">HLJ</strain>
    </source>
</reference>
<keyword evidence="5" id="KW-0863">Zinc-finger</keyword>
<dbReference type="Pfam" id="PF03121">
    <property type="entry name" value="Herpes_UL52"/>
    <property type="match status" value="1"/>
</dbReference>
<dbReference type="GO" id="GO:0004386">
    <property type="term" value="F:helicase activity"/>
    <property type="evidence" value="ECO:0007669"/>
    <property type="project" value="UniProtKB-KW"/>
</dbReference>
<evidence type="ECO:0000256" key="2">
    <source>
        <dbReference type="ARBA" id="ARBA00022679"/>
    </source>
</evidence>
<evidence type="ECO:0000256" key="5">
    <source>
        <dbReference type="ARBA" id="ARBA00022771"/>
    </source>
</evidence>
<keyword evidence="1" id="KW-1048">Host nucleus</keyword>
<keyword evidence="4" id="KW-0479">Metal-binding</keyword>
<keyword evidence="2" id="KW-0808">Transferase</keyword>
<keyword evidence="3" id="KW-0235">DNA replication</keyword>
<keyword evidence="8" id="KW-0547">Nucleotide-binding</keyword>
<gene>
    <name evidence="8" type="ORF">CoHVHLJ_069</name>
</gene>
<evidence type="ECO:0000313" key="9">
    <source>
        <dbReference type="Proteomes" id="UP000202345"/>
    </source>
</evidence>
<organism evidence="8">
    <name type="scientific">Columbid alphaherpesvirus 1</name>
    <dbReference type="NCBI Taxonomy" id="93386"/>
    <lineage>
        <taxon>Viruses</taxon>
        <taxon>Duplodnaviria</taxon>
        <taxon>Heunggongvirae</taxon>
        <taxon>Peploviricota</taxon>
        <taxon>Herviviricetes</taxon>
        <taxon>Herpesvirales</taxon>
        <taxon>Orthoherpesviridae</taxon>
        <taxon>Alphaherpesvirinae</taxon>
        <taxon>Mardivirus</taxon>
        <taxon>Mardivirus columbidalpha1</taxon>
    </lineage>
</organism>
<name>A0A1V0M8J0_9ALPH</name>
<keyword evidence="9" id="KW-1185">Reference proteome</keyword>
<proteinExistence type="inferred from homology"/>
<dbReference type="GO" id="GO:0039686">
    <property type="term" value="P:bidirectional double-stranded viral DNA replication"/>
    <property type="evidence" value="ECO:0007669"/>
    <property type="project" value="InterPro"/>
</dbReference>
<dbReference type="GO" id="GO:0003899">
    <property type="term" value="F:DNA-directed RNA polymerase activity"/>
    <property type="evidence" value="ECO:0007669"/>
    <property type="project" value="InterPro"/>
</dbReference>
<keyword evidence="8" id="KW-0347">Helicase</keyword>
<evidence type="ECO:0000256" key="3">
    <source>
        <dbReference type="ARBA" id="ARBA00022705"/>
    </source>
</evidence>
<dbReference type="EMBL" id="KX589235">
    <property type="protein sequence ID" value="ARD71380.1"/>
    <property type="molecule type" value="Genomic_DNA"/>
</dbReference>
<accession>A0A1V0M8J0</accession>
<dbReference type="InterPro" id="IPR033685">
    <property type="entry name" value="HSV_PRIM"/>
</dbReference>
<evidence type="ECO:0000313" key="8">
    <source>
        <dbReference type="EMBL" id="ARD71380.1"/>
    </source>
</evidence>
<evidence type="ECO:0000256" key="1">
    <source>
        <dbReference type="ARBA" id="ARBA00022562"/>
    </source>
</evidence>
<dbReference type="GO" id="GO:0008270">
    <property type="term" value="F:zinc ion binding"/>
    <property type="evidence" value="ECO:0007669"/>
    <property type="project" value="UniProtKB-KW"/>
</dbReference>
<evidence type="ECO:0000256" key="7">
    <source>
        <dbReference type="SAM" id="MobiDB-lite"/>
    </source>
</evidence>
<evidence type="ECO:0000256" key="4">
    <source>
        <dbReference type="ARBA" id="ARBA00022723"/>
    </source>
</evidence>
<dbReference type="GO" id="GO:0006260">
    <property type="term" value="P:DNA replication"/>
    <property type="evidence" value="ECO:0007669"/>
    <property type="project" value="UniProtKB-KW"/>
</dbReference>
<dbReference type="Proteomes" id="UP000202345">
    <property type="component" value="Segment"/>
</dbReference>